<evidence type="ECO:0000313" key="3">
    <source>
        <dbReference type="Proteomes" id="UP000030752"/>
    </source>
</evidence>
<dbReference type="Proteomes" id="UP000030752">
    <property type="component" value="Unassembled WGS sequence"/>
</dbReference>
<keyword evidence="3" id="KW-1185">Reference proteome</keyword>
<accession>W2S6D0</accession>
<feature type="region of interest" description="Disordered" evidence="1">
    <location>
        <begin position="298"/>
        <end position="317"/>
    </location>
</feature>
<proteinExistence type="predicted"/>
<dbReference type="STRING" id="1220924.W2S6D0"/>
<dbReference type="EMBL" id="KB822718">
    <property type="protein sequence ID" value="ETN43479.1"/>
    <property type="molecule type" value="Genomic_DNA"/>
</dbReference>
<dbReference type="HOGENOM" id="CLU_048445_0_0_1"/>
<dbReference type="OrthoDB" id="21214at2759"/>
<evidence type="ECO:0000313" key="2">
    <source>
        <dbReference type="EMBL" id="ETN43479.1"/>
    </source>
</evidence>
<sequence length="317" mass="36160">MDDITTRTARLLSAPDLSDEERAEVAQFLLETLPDEHPWEQLTVNMANSSVASLDLPIRGASSASSGAGSYTGTNGASNNPTYASPLPAGHQQDLNYLYEQIQELSNLLRANRARTAELTRRAEQAEVSTQYSATQQLLTHVPQAQASNGHQTEDREGGVQSDQARIRELERKLAKKDMVIDAYKHEQQENTNLIAMYEDAMGNTTEMIRNYCNGIETRFLEQRRHYNNLLQQEKDEHLASRLEKDDIFAKYLRVREMIRTANRLRTDEWCEEYTIISGLQGQVRCLRRVLQMDPEKPEEEVGWPYLKDLPLNDTDS</sequence>
<dbReference type="RefSeq" id="XP_008715215.1">
    <property type="nucleotide sequence ID" value="XM_008716993.1"/>
</dbReference>
<feature type="compositionally biased region" description="Low complexity" evidence="1">
    <location>
        <begin position="62"/>
        <end position="78"/>
    </location>
</feature>
<protein>
    <submittedName>
        <fullName evidence="2">Uncharacterized protein</fullName>
    </submittedName>
</protein>
<dbReference type="PANTHER" id="PTHR39472">
    <property type="entry name" value="EXPRESSED PROTEIN"/>
    <property type="match status" value="1"/>
</dbReference>
<dbReference type="VEuPathDB" id="FungiDB:HMPREF1541_02638"/>
<feature type="region of interest" description="Disordered" evidence="1">
    <location>
        <begin position="62"/>
        <end position="88"/>
    </location>
</feature>
<dbReference type="eggNOG" id="ENOG502S1AV">
    <property type="taxonomic scope" value="Eukaryota"/>
</dbReference>
<evidence type="ECO:0000256" key="1">
    <source>
        <dbReference type="SAM" id="MobiDB-lite"/>
    </source>
</evidence>
<dbReference type="GeneID" id="19969977"/>
<organism evidence="2 3">
    <name type="scientific">Cyphellophora europaea (strain CBS 101466)</name>
    <name type="common">Phialophora europaea</name>
    <dbReference type="NCBI Taxonomy" id="1220924"/>
    <lineage>
        <taxon>Eukaryota</taxon>
        <taxon>Fungi</taxon>
        <taxon>Dikarya</taxon>
        <taxon>Ascomycota</taxon>
        <taxon>Pezizomycotina</taxon>
        <taxon>Eurotiomycetes</taxon>
        <taxon>Chaetothyriomycetidae</taxon>
        <taxon>Chaetothyriales</taxon>
        <taxon>Cyphellophoraceae</taxon>
        <taxon>Cyphellophora</taxon>
    </lineage>
</organism>
<dbReference type="PANTHER" id="PTHR39472:SF1">
    <property type="entry name" value="EXPRESSED PROTEIN"/>
    <property type="match status" value="1"/>
</dbReference>
<dbReference type="AlphaFoldDB" id="W2S6D0"/>
<name>W2S6D0_CYPE1</name>
<reference evidence="2 3" key="1">
    <citation type="submission" date="2013-03" db="EMBL/GenBank/DDBJ databases">
        <title>The Genome Sequence of Phialophora europaea CBS 101466.</title>
        <authorList>
            <consortium name="The Broad Institute Genomics Platform"/>
            <person name="Cuomo C."/>
            <person name="de Hoog S."/>
            <person name="Gorbushina A."/>
            <person name="Walker B."/>
            <person name="Young S.K."/>
            <person name="Zeng Q."/>
            <person name="Gargeya S."/>
            <person name="Fitzgerald M."/>
            <person name="Haas B."/>
            <person name="Abouelleil A."/>
            <person name="Allen A.W."/>
            <person name="Alvarado L."/>
            <person name="Arachchi H.M."/>
            <person name="Berlin A.M."/>
            <person name="Chapman S.B."/>
            <person name="Gainer-Dewar J."/>
            <person name="Goldberg J."/>
            <person name="Griggs A."/>
            <person name="Gujja S."/>
            <person name="Hansen M."/>
            <person name="Howarth C."/>
            <person name="Imamovic A."/>
            <person name="Ireland A."/>
            <person name="Larimer J."/>
            <person name="McCowan C."/>
            <person name="Murphy C."/>
            <person name="Pearson M."/>
            <person name="Poon T.W."/>
            <person name="Priest M."/>
            <person name="Roberts A."/>
            <person name="Saif S."/>
            <person name="Shea T."/>
            <person name="Sisk P."/>
            <person name="Sykes S."/>
            <person name="Wortman J."/>
            <person name="Nusbaum C."/>
            <person name="Birren B."/>
        </authorList>
    </citation>
    <scope>NUCLEOTIDE SEQUENCE [LARGE SCALE GENOMIC DNA]</scope>
    <source>
        <strain evidence="2 3">CBS 101466</strain>
    </source>
</reference>
<gene>
    <name evidence="2" type="ORF">HMPREF1541_02638</name>
</gene>
<dbReference type="InParanoid" id="W2S6D0"/>